<gene>
    <name evidence="3" type="primary">LOC104229343</name>
</gene>
<organism evidence="2 3">
    <name type="scientific">Nicotiana sylvestris</name>
    <name type="common">Wood tobacco</name>
    <name type="synonym">South American tobacco</name>
    <dbReference type="NCBI Taxonomy" id="4096"/>
    <lineage>
        <taxon>Eukaryota</taxon>
        <taxon>Viridiplantae</taxon>
        <taxon>Streptophyta</taxon>
        <taxon>Embryophyta</taxon>
        <taxon>Tracheophyta</taxon>
        <taxon>Spermatophyta</taxon>
        <taxon>Magnoliopsida</taxon>
        <taxon>eudicotyledons</taxon>
        <taxon>Gunneridae</taxon>
        <taxon>Pentapetalae</taxon>
        <taxon>asterids</taxon>
        <taxon>lamiids</taxon>
        <taxon>Solanales</taxon>
        <taxon>Solanaceae</taxon>
        <taxon>Nicotianoideae</taxon>
        <taxon>Nicotianeae</taxon>
        <taxon>Nicotiana</taxon>
    </lineage>
</organism>
<dbReference type="RefSeq" id="XP_009780272.1">
    <property type="nucleotide sequence ID" value="XM_009781970.1"/>
</dbReference>
<dbReference type="OrthoDB" id="1936587at2759"/>
<evidence type="ECO:0000313" key="2">
    <source>
        <dbReference type="Proteomes" id="UP000189701"/>
    </source>
</evidence>
<feature type="domain" description="Integrase zinc-binding" evidence="1">
    <location>
        <begin position="32"/>
        <end position="84"/>
    </location>
</feature>
<dbReference type="InterPro" id="IPR041588">
    <property type="entry name" value="Integrase_H2C2"/>
</dbReference>
<name>A0A1U7WJY4_NICSY</name>
<dbReference type="Gene3D" id="1.10.340.70">
    <property type="match status" value="1"/>
</dbReference>
<reference evidence="2" key="1">
    <citation type="journal article" date="2013" name="Genome Biol.">
        <title>Reference genomes and transcriptomes of Nicotiana sylvestris and Nicotiana tomentosiformis.</title>
        <authorList>
            <person name="Sierro N."/>
            <person name="Battey J.N."/>
            <person name="Ouadi S."/>
            <person name="Bovet L."/>
            <person name="Goepfert S."/>
            <person name="Bakaher N."/>
            <person name="Peitsch M.C."/>
            <person name="Ivanov N.V."/>
        </authorList>
    </citation>
    <scope>NUCLEOTIDE SEQUENCE [LARGE SCALE GENOMIC DNA]</scope>
</reference>
<sequence>MTAARFSLSEGTLYRQTLDGPLAICFGPEDTEYVSKEVHDGTCGNYSGAESLVRKIIRVGYYWIDMEKDGKDFIRRCNGYQRHSSMIHQHGELLPSGLSPWPFMM</sequence>
<dbReference type="Proteomes" id="UP000189701">
    <property type="component" value="Unplaced"/>
</dbReference>
<evidence type="ECO:0000313" key="3">
    <source>
        <dbReference type="RefSeq" id="XP_009780272.1"/>
    </source>
</evidence>
<protein>
    <submittedName>
        <fullName evidence="3">Uncharacterized protein LOC104229343</fullName>
    </submittedName>
</protein>
<dbReference type="eggNOG" id="KOG0017">
    <property type="taxonomic scope" value="Eukaryota"/>
</dbReference>
<evidence type="ECO:0000259" key="1">
    <source>
        <dbReference type="Pfam" id="PF17921"/>
    </source>
</evidence>
<reference evidence="3" key="2">
    <citation type="submission" date="2025-08" db="UniProtKB">
        <authorList>
            <consortium name="RefSeq"/>
        </authorList>
    </citation>
    <scope>IDENTIFICATION</scope>
    <source>
        <tissue evidence="3">Leaf</tissue>
    </source>
</reference>
<accession>A0A1U7WJY4</accession>
<dbReference type="Pfam" id="PF17921">
    <property type="entry name" value="Integrase_H2C2"/>
    <property type="match status" value="1"/>
</dbReference>
<keyword evidence="2" id="KW-1185">Reference proteome</keyword>
<proteinExistence type="predicted"/>
<dbReference type="AlphaFoldDB" id="A0A1U7WJY4"/>